<protein>
    <submittedName>
        <fullName evidence="1">Uncharacterized protein</fullName>
    </submittedName>
</protein>
<gene>
    <name evidence="1" type="ORF">ME3_00931</name>
</gene>
<dbReference type="EMBL" id="AIMA01000014">
    <property type="protein sequence ID" value="EJF89881.1"/>
    <property type="molecule type" value="Genomic_DNA"/>
</dbReference>
<dbReference type="Proteomes" id="UP000009017">
    <property type="component" value="Unassembled WGS sequence"/>
</dbReference>
<dbReference type="HOGENOM" id="CLU_2258198_0_0_5"/>
<accession>J0QV82</accession>
<keyword evidence="2" id="KW-1185">Reference proteome</keyword>
<evidence type="ECO:0000313" key="1">
    <source>
        <dbReference type="EMBL" id="EJF89881.1"/>
    </source>
</evidence>
<dbReference type="eggNOG" id="ENOG50313UW">
    <property type="taxonomic scope" value="Bacteria"/>
</dbReference>
<dbReference type="AlphaFoldDB" id="J0QV82"/>
<reference evidence="1 2" key="1">
    <citation type="submission" date="2012-03" db="EMBL/GenBank/DDBJ databases">
        <title>The Genome Sequence of Bartonella melophagi K-2C.</title>
        <authorList>
            <consortium name="The Broad Institute Genome Sequencing Platform"/>
            <consortium name="The Broad Institute Genome Sequencing Center for Infectious Disease"/>
            <person name="Feldgarden M."/>
            <person name="Kirby J."/>
            <person name="Kosoy M."/>
            <person name="Birtles R."/>
            <person name="Probert W.S."/>
            <person name="Chiaraviglio L."/>
            <person name="Young S.K."/>
            <person name="Zeng Q."/>
            <person name="Gargeya S."/>
            <person name="Fitzgerald M."/>
            <person name="Haas B."/>
            <person name="Abouelleil A."/>
            <person name="Alvarado L."/>
            <person name="Arachchi H.M."/>
            <person name="Berlin A."/>
            <person name="Chapman S.B."/>
            <person name="Gearin G."/>
            <person name="Goldberg J."/>
            <person name="Griggs A."/>
            <person name="Gujja S."/>
            <person name="Hansen M."/>
            <person name="Heiman D."/>
            <person name="Howarth C."/>
            <person name="Larimer J."/>
            <person name="Lui A."/>
            <person name="MacDonald P.J.P."/>
            <person name="McCowen C."/>
            <person name="Montmayeur A."/>
            <person name="Murphy C."/>
            <person name="Neiman D."/>
            <person name="Pearson M."/>
            <person name="Priest M."/>
            <person name="Roberts A."/>
            <person name="Saif S."/>
            <person name="Shea T."/>
            <person name="Sisk P."/>
            <person name="Stolte C."/>
            <person name="Sykes S."/>
            <person name="Wortman J."/>
            <person name="Nusbaum C."/>
            <person name="Birren B."/>
        </authorList>
    </citation>
    <scope>NUCLEOTIDE SEQUENCE [LARGE SCALE GENOMIC DNA]</scope>
    <source>
        <strain evidence="1 2">K-2C</strain>
    </source>
</reference>
<name>J0QV82_9HYPH</name>
<organism evidence="1 2">
    <name type="scientific">Bartonella melophagi K-2C</name>
    <dbReference type="NCBI Taxonomy" id="1094557"/>
    <lineage>
        <taxon>Bacteria</taxon>
        <taxon>Pseudomonadati</taxon>
        <taxon>Pseudomonadota</taxon>
        <taxon>Alphaproteobacteria</taxon>
        <taxon>Hyphomicrobiales</taxon>
        <taxon>Bartonellaceae</taxon>
        <taxon>Bartonella</taxon>
    </lineage>
</organism>
<comment type="caution">
    <text evidence="1">The sequence shown here is derived from an EMBL/GenBank/DDBJ whole genome shotgun (WGS) entry which is preliminary data.</text>
</comment>
<proteinExistence type="predicted"/>
<evidence type="ECO:0000313" key="2">
    <source>
        <dbReference type="Proteomes" id="UP000009017"/>
    </source>
</evidence>
<sequence>MIDIVTTSVSSDDLNLNLAWSQNRNYRYVPDGKSALVCAVGCTVSEKGRLFIPKNEFRTYAHTVFTFKLIGCSNSIDSFLNARAFQCVLYKVQILPRRIVFGI</sequence>
<dbReference type="RefSeq" id="WP_007477584.1">
    <property type="nucleotide sequence ID" value="NZ_JH725083.1"/>
</dbReference>